<accession>A0A4Z2EUX2</accession>
<evidence type="ECO:0000313" key="3">
    <source>
        <dbReference type="Proteomes" id="UP000314294"/>
    </source>
</evidence>
<dbReference type="AlphaFoldDB" id="A0A4Z2EUX2"/>
<organism evidence="2 3">
    <name type="scientific">Liparis tanakae</name>
    <name type="common">Tanaka's snailfish</name>
    <dbReference type="NCBI Taxonomy" id="230148"/>
    <lineage>
        <taxon>Eukaryota</taxon>
        <taxon>Metazoa</taxon>
        <taxon>Chordata</taxon>
        <taxon>Craniata</taxon>
        <taxon>Vertebrata</taxon>
        <taxon>Euteleostomi</taxon>
        <taxon>Actinopterygii</taxon>
        <taxon>Neopterygii</taxon>
        <taxon>Teleostei</taxon>
        <taxon>Neoteleostei</taxon>
        <taxon>Acanthomorphata</taxon>
        <taxon>Eupercaria</taxon>
        <taxon>Perciformes</taxon>
        <taxon>Cottioidei</taxon>
        <taxon>Cottales</taxon>
        <taxon>Liparidae</taxon>
        <taxon>Liparis</taxon>
    </lineage>
</organism>
<keyword evidence="3" id="KW-1185">Reference proteome</keyword>
<sequence length="111" mass="12512">MSAPGGEEEDEEEDEEEEGEDSGRQAGRKQRRQSEPIRKVRPVKKIKAIRLFTGLLTCCPPHPPPPPPTFKVQLRCRAVKRSRDAPRLLLRGAETLRASSSEELVKQPEDT</sequence>
<feature type="compositionally biased region" description="Acidic residues" evidence="1">
    <location>
        <begin position="1"/>
        <end position="20"/>
    </location>
</feature>
<dbReference type="EMBL" id="SRLO01002695">
    <property type="protein sequence ID" value="TNN32450.1"/>
    <property type="molecule type" value="Genomic_DNA"/>
</dbReference>
<protein>
    <submittedName>
        <fullName evidence="2">Uncharacterized protein</fullName>
    </submittedName>
</protein>
<name>A0A4Z2EUX2_9TELE</name>
<gene>
    <name evidence="2" type="ORF">EYF80_057393</name>
</gene>
<dbReference type="Proteomes" id="UP000314294">
    <property type="component" value="Unassembled WGS sequence"/>
</dbReference>
<evidence type="ECO:0000313" key="2">
    <source>
        <dbReference type="EMBL" id="TNN32450.1"/>
    </source>
</evidence>
<reference evidence="2 3" key="1">
    <citation type="submission" date="2019-03" db="EMBL/GenBank/DDBJ databases">
        <title>First draft genome of Liparis tanakae, snailfish: a comprehensive survey of snailfish specific genes.</title>
        <authorList>
            <person name="Kim W."/>
            <person name="Song I."/>
            <person name="Jeong J.-H."/>
            <person name="Kim D."/>
            <person name="Kim S."/>
            <person name="Ryu S."/>
            <person name="Song J.Y."/>
            <person name="Lee S.K."/>
        </authorList>
    </citation>
    <scope>NUCLEOTIDE SEQUENCE [LARGE SCALE GENOMIC DNA]</scope>
    <source>
        <tissue evidence="2">Muscle</tissue>
    </source>
</reference>
<evidence type="ECO:0000256" key="1">
    <source>
        <dbReference type="SAM" id="MobiDB-lite"/>
    </source>
</evidence>
<comment type="caution">
    <text evidence="2">The sequence shown here is derived from an EMBL/GenBank/DDBJ whole genome shotgun (WGS) entry which is preliminary data.</text>
</comment>
<feature type="region of interest" description="Disordered" evidence="1">
    <location>
        <begin position="1"/>
        <end position="42"/>
    </location>
</feature>
<proteinExistence type="predicted"/>